<dbReference type="PANTHER" id="PTHR46459:SF1">
    <property type="entry name" value="E1A-BINDING PROTEIN P400"/>
    <property type="match status" value="1"/>
</dbReference>
<feature type="compositionally biased region" description="Polar residues" evidence="9">
    <location>
        <begin position="1368"/>
        <end position="1394"/>
    </location>
</feature>
<keyword evidence="13" id="KW-1185">Reference proteome</keyword>
<dbReference type="GO" id="GO:0006325">
    <property type="term" value="P:chromatin organization"/>
    <property type="evidence" value="ECO:0007669"/>
    <property type="project" value="UniProtKB-KW"/>
</dbReference>
<evidence type="ECO:0000256" key="4">
    <source>
        <dbReference type="ARBA" id="ARBA00022853"/>
    </source>
</evidence>
<dbReference type="Pfam" id="PF07529">
    <property type="entry name" value="HSA"/>
    <property type="match status" value="1"/>
</dbReference>
<dbReference type="PROSITE" id="PS50090">
    <property type="entry name" value="MYB_LIKE"/>
    <property type="match status" value="1"/>
</dbReference>
<feature type="compositionally biased region" description="Low complexity" evidence="9">
    <location>
        <begin position="1197"/>
        <end position="1222"/>
    </location>
</feature>
<name>A0A4U0TVF6_9PEZI</name>
<feature type="compositionally biased region" description="Low complexity" evidence="9">
    <location>
        <begin position="1429"/>
        <end position="1449"/>
    </location>
</feature>
<evidence type="ECO:0000313" key="12">
    <source>
        <dbReference type="EMBL" id="TKA26278.1"/>
    </source>
</evidence>
<feature type="domain" description="Myb-like" evidence="10">
    <location>
        <begin position="855"/>
        <end position="915"/>
    </location>
</feature>
<feature type="region of interest" description="Disordered" evidence="9">
    <location>
        <begin position="164"/>
        <end position="184"/>
    </location>
</feature>
<evidence type="ECO:0000256" key="3">
    <source>
        <dbReference type="ARBA" id="ARBA00022763"/>
    </source>
</evidence>
<dbReference type="SMART" id="SM00717">
    <property type="entry name" value="SANT"/>
    <property type="match status" value="1"/>
</dbReference>
<evidence type="ECO:0000256" key="8">
    <source>
        <dbReference type="ARBA" id="ARBA00029670"/>
    </source>
</evidence>
<dbReference type="InterPro" id="IPR014012">
    <property type="entry name" value="HSA_dom"/>
</dbReference>
<dbReference type="SUPFAM" id="SSF46689">
    <property type="entry name" value="Homeodomain-like"/>
    <property type="match status" value="1"/>
</dbReference>
<feature type="region of interest" description="Disordered" evidence="9">
    <location>
        <begin position="202"/>
        <end position="520"/>
    </location>
</feature>
<accession>A0A4U0TVF6</accession>
<evidence type="ECO:0000256" key="9">
    <source>
        <dbReference type="SAM" id="MobiDB-lite"/>
    </source>
</evidence>
<feature type="compositionally biased region" description="Low complexity" evidence="9">
    <location>
        <begin position="1260"/>
        <end position="1272"/>
    </location>
</feature>
<keyword evidence="5" id="KW-0234">DNA repair</keyword>
<feature type="compositionally biased region" description="Low complexity" evidence="9">
    <location>
        <begin position="1097"/>
        <end position="1114"/>
    </location>
</feature>
<feature type="region of interest" description="Disordered" evidence="9">
    <location>
        <begin position="1301"/>
        <end position="1324"/>
    </location>
</feature>
<feature type="region of interest" description="Disordered" evidence="9">
    <location>
        <begin position="1071"/>
        <end position="1126"/>
    </location>
</feature>
<feature type="region of interest" description="Disordered" evidence="9">
    <location>
        <begin position="1408"/>
        <end position="1516"/>
    </location>
</feature>
<feature type="region of interest" description="Disordered" evidence="9">
    <location>
        <begin position="660"/>
        <end position="721"/>
    </location>
</feature>
<feature type="compositionally biased region" description="Low complexity" evidence="9">
    <location>
        <begin position="1309"/>
        <end position="1324"/>
    </location>
</feature>
<feature type="compositionally biased region" description="Basic and acidic residues" evidence="9">
    <location>
        <begin position="341"/>
        <end position="354"/>
    </location>
</feature>
<dbReference type="PANTHER" id="PTHR46459">
    <property type="entry name" value="E1A-BINDING PROTEIN P400-RELATED"/>
    <property type="match status" value="1"/>
</dbReference>
<evidence type="ECO:0000256" key="6">
    <source>
        <dbReference type="ARBA" id="ARBA00023242"/>
    </source>
</evidence>
<dbReference type="CDD" id="cd00167">
    <property type="entry name" value="SANT"/>
    <property type="match status" value="1"/>
</dbReference>
<dbReference type="InterPro" id="IPR001005">
    <property type="entry name" value="SANT/Myb"/>
</dbReference>
<feature type="compositionally biased region" description="Polar residues" evidence="9">
    <location>
        <begin position="254"/>
        <end position="263"/>
    </location>
</feature>
<comment type="subcellular location">
    <subcellularLocation>
        <location evidence="1">Nucleus</location>
    </subcellularLocation>
</comment>
<dbReference type="GO" id="GO:0006281">
    <property type="term" value="P:DNA repair"/>
    <property type="evidence" value="ECO:0007669"/>
    <property type="project" value="UniProtKB-KW"/>
</dbReference>
<feature type="compositionally biased region" description="Polar residues" evidence="9">
    <location>
        <begin position="501"/>
        <end position="520"/>
    </location>
</feature>
<dbReference type="GO" id="GO:0003682">
    <property type="term" value="F:chromatin binding"/>
    <property type="evidence" value="ECO:0007669"/>
    <property type="project" value="TreeGrafter"/>
</dbReference>
<feature type="compositionally biased region" description="Polar residues" evidence="9">
    <location>
        <begin position="1418"/>
        <end position="1427"/>
    </location>
</feature>
<feature type="region of interest" description="Disordered" evidence="9">
    <location>
        <begin position="1355"/>
        <end position="1395"/>
    </location>
</feature>
<feature type="region of interest" description="Disordered" evidence="9">
    <location>
        <begin position="1158"/>
        <end position="1272"/>
    </location>
</feature>
<comment type="caution">
    <text evidence="12">The sequence shown here is derived from an EMBL/GenBank/DDBJ whole genome shotgun (WGS) entry which is preliminary data.</text>
</comment>
<evidence type="ECO:0000256" key="2">
    <source>
        <dbReference type="ARBA" id="ARBA00008913"/>
    </source>
</evidence>
<dbReference type="PROSITE" id="PS51204">
    <property type="entry name" value="HSA"/>
    <property type="match status" value="1"/>
</dbReference>
<feature type="compositionally biased region" description="Low complexity" evidence="9">
    <location>
        <begin position="1158"/>
        <end position="1181"/>
    </location>
</feature>
<evidence type="ECO:0000259" key="11">
    <source>
        <dbReference type="PROSITE" id="PS51204"/>
    </source>
</evidence>
<feature type="compositionally biased region" description="Polar residues" evidence="9">
    <location>
        <begin position="1501"/>
        <end position="1516"/>
    </location>
</feature>
<comment type="function">
    <text evidence="7">Component of the NuA4 histone acetyltransferase complex which is involved in transcriptional activation of selected genes principally by acetylation of nucleosomal histone H4 and H2A. The NuA4 complex is also involved in DNA repair.</text>
</comment>
<dbReference type="Proteomes" id="UP000308549">
    <property type="component" value="Unassembled WGS sequence"/>
</dbReference>
<keyword evidence="3" id="KW-0227">DNA damage</keyword>
<organism evidence="12 13">
    <name type="scientific">Salinomyces thailandicus</name>
    <dbReference type="NCBI Taxonomy" id="706561"/>
    <lineage>
        <taxon>Eukaryota</taxon>
        <taxon>Fungi</taxon>
        <taxon>Dikarya</taxon>
        <taxon>Ascomycota</taxon>
        <taxon>Pezizomycotina</taxon>
        <taxon>Dothideomycetes</taxon>
        <taxon>Dothideomycetidae</taxon>
        <taxon>Mycosphaerellales</taxon>
        <taxon>Teratosphaeriaceae</taxon>
        <taxon>Salinomyces</taxon>
    </lineage>
</organism>
<feature type="compositionally biased region" description="Polar residues" evidence="9">
    <location>
        <begin position="1223"/>
        <end position="1245"/>
    </location>
</feature>
<feature type="compositionally biased region" description="Polar residues" evidence="9">
    <location>
        <begin position="470"/>
        <end position="480"/>
    </location>
</feature>
<dbReference type="Pfam" id="PF13921">
    <property type="entry name" value="Myb_DNA-bind_6"/>
    <property type="match status" value="1"/>
</dbReference>
<evidence type="ECO:0000256" key="5">
    <source>
        <dbReference type="ARBA" id="ARBA00023204"/>
    </source>
</evidence>
<keyword evidence="6" id="KW-0539">Nucleus</keyword>
<reference evidence="12 13" key="1">
    <citation type="submission" date="2017-03" db="EMBL/GenBank/DDBJ databases">
        <title>Genomes of endolithic fungi from Antarctica.</title>
        <authorList>
            <person name="Coleine C."/>
            <person name="Masonjones S."/>
            <person name="Stajich J.E."/>
        </authorList>
    </citation>
    <scope>NUCLEOTIDE SEQUENCE [LARGE SCALE GENOMIC DNA]</scope>
    <source>
        <strain evidence="12 13">CCFEE 6315</strain>
    </source>
</reference>
<feature type="compositionally biased region" description="Polar residues" evidence="9">
    <location>
        <begin position="1469"/>
        <end position="1485"/>
    </location>
</feature>
<dbReference type="EMBL" id="NAJL01000029">
    <property type="protein sequence ID" value="TKA26278.1"/>
    <property type="molecule type" value="Genomic_DNA"/>
</dbReference>
<evidence type="ECO:0000313" key="13">
    <source>
        <dbReference type="Proteomes" id="UP000308549"/>
    </source>
</evidence>
<dbReference type="InterPro" id="IPR009057">
    <property type="entry name" value="Homeodomain-like_sf"/>
</dbReference>
<dbReference type="GO" id="GO:0035267">
    <property type="term" value="C:NuA4 histone acetyltransferase complex"/>
    <property type="evidence" value="ECO:0007669"/>
    <property type="project" value="TreeGrafter"/>
</dbReference>
<feature type="compositionally biased region" description="Low complexity" evidence="9">
    <location>
        <begin position="384"/>
        <end position="393"/>
    </location>
</feature>
<feature type="compositionally biased region" description="Basic and acidic residues" evidence="9">
    <location>
        <begin position="218"/>
        <end position="243"/>
    </location>
</feature>
<evidence type="ECO:0000259" key="10">
    <source>
        <dbReference type="PROSITE" id="PS50090"/>
    </source>
</evidence>
<protein>
    <recommendedName>
        <fullName evidence="8">Vacuolar import and degradation protein 21</fullName>
    </recommendedName>
</protein>
<feature type="compositionally biased region" description="Polar residues" evidence="9">
    <location>
        <begin position="1015"/>
        <end position="1026"/>
    </location>
</feature>
<dbReference type="GO" id="GO:0005634">
    <property type="term" value="C:nucleus"/>
    <property type="evidence" value="ECO:0007669"/>
    <property type="project" value="UniProtKB-SubCell"/>
</dbReference>
<comment type="similarity">
    <text evidence="2">Belongs to the EAF1 family.</text>
</comment>
<proteinExistence type="inferred from homology"/>
<dbReference type="Gene3D" id="1.10.10.60">
    <property type="entry name" value="Homeodomain-like"/>
    <property type="match status" value="1"/>
</dbReference>
<evidence type="ECO:0000256" key="1">
    <source>
        <dbReference type="ARBA" id="ARBA00004123"/>
    </source>
</evidence>
<sequence>MSLDAARRELLSTRQHELERIAFRHLALRDQIATVSDLLASNSPLDALLNTHGSDDAHASTTPDATAIRRVDSLLNGHYFDESKVPIPSIPHDDFVHASNIDKASRHPSQPVEDSASISDSATEAAIVNATDVEGPMAVATLQQLPSTLSAVNDDASTRQAEVEQAATSDGPGVMPKNVAPPAPEEEANFTAATKDLLDLESPHRPAKTVHLLPQDVQEERKRVRDEAVEEEERKRSEQDKAARPTHLQAQAELASSPSSTIGAYSAATPMPPQESPDTSPDSETAEDVVPPKDLRPSEERQSQEEHDRLLAAQKEIAKKEAMGDDATADDQLQWEARAAVARDTEERAAREEVGGPEPDAEQTAHQTQAEEVMEDVQSEVAARHAASPAPSHGEQPVATLPVTEDGENITVVPRSRPPPIDTTVQGRARESATPARMTTRVSSGAMRRKSVSEITGETPAHAPNRRTPARSSRQPSSPGVSPMNMRHPQENAHVPRGVPTQHTPSRAAQPMSQSGQDETPSLLEDLAPLKGFAEDSGRDYLEPLFRIQAHDSPQNKWTKPLGDLVRMANKSMSTEDQFTTLHERMDYRILRRVYHLQNANKWSLRQMEKVKEPPQPTTHWDHMMTEMKWMRKDFKAERNMKKRVCAYLSSQCSAYVESDENGRMGMMTEPARRQKAEKQTTRTKSSAEEQSPELDASGESAPEDDYSPPTPKEERTMPSTLVVAPELTALVCDLRKSQKLDKALQALPLVGFTERVPEPQQPLLTSVSKFVQGKIMPTTTRSIRKRSRFDYEDDALVLDERPDSKRSREDRALEPEDQDVALFHPDNKPIRDRLHANNAFRPPSENPMPSTSFYEFRNGSQWIWEDDQKLRKLAKEYSFNWQLIADEMTLQSRYKSSAERRTPWECFERWVELETLPAEMRKTLYFKTWFQRLEQSQQAADRRHQAHVAAIQQQAQANGQQAHTPQRRRTIPIRVEKRKNTRYLWLVDAMRKLARKRENNAYKQAEATRAAAQRKTQSDTTNQQRGPMLTPQEFSKRRHERDLQMAEAQRQHRQKVLEAQRRQMELARAAQQGAAGTMPGQQRPPGAPNMGQQHSQVPVNGQQPQNMNGQMPQHARPPLPMTTRNGHLAVPQVNAQGIPQAQMQPGRQLTQLEIQRLAQQQSAQQRGMPYPSQQQYQMMPNGHAPSPGQGGMSTAQQLQSNQQLLAQMQQQQQQQHQGQQQTPNNVNHSQATPHPQATSHPQAHQVSASPNMPPPPTPHAQQSQQPPQQLSSGHVPALLMIKQQLRQKHPHLSEDQLNQAATSTLREQSQNQAQSTNQARQNAMNAAAGISTQTHHSHPANMQAYTHNQAAFQNNQQMPNGNAGPYMNSSDGSNSQSPNLQRPTPGSVHQSPQAMAAYANRMRQQSMMQMGGMQQSPNGTHAQLNGGSPAMAQASPAMAPASPSMPYSQVQNGQQMGPSPMAGATRPPSRSQTPQMQRLSSSGSVPGVNGMASGMPSPSGLAQGSPRNMQASMAR</sequence>
<gene>
    <name evidence="12" type="ORF">B0A50_05057</name>
</gene>
<feature type="compositionally biased region" description="Basic and acidic residues" evidence="9">
    <location>
        <begin position="671"/>
        <end position="681"/>
    </location>
</feature>
<dbReference type="OrthoDB" id="5364245at2759"/>
<feature type="compositionally biased region" description="Low complexity" evidence="9">
    <location>
        <begin position="1408"/>
        <end position="1417"/>
    </location>
</feature>
<evidence type="ECO:0000256" key="7">
    <source>
        <dbReference type="ARBA" id="ARBA00025178"/>
    </source>
</evidence>
<keyword evidence="4" id="KW-0156">Chromatin regulator</keyword>
<feature type="compositionally biased region" description="Basic and acidic residues" evidence="9">
    <location>
        <begin position="290"/>
        <end position="323"/>
    </location>
</feature>
<feature type="region of interest" description="Disordered" evidence="9">
    <location>
        <begin position="1003"/>
        <end position="1053"/>
    </location>
</feature>
<feature type="domain" description="HSA" evidence="11">
    <location>
        <begin position="608"/>
        <end position="687"/>
    </location>
</feature>